<dbReference type="Gene3D" id="3.40.309.10">
    <property type="entry name" value="Aldehyde Dehydrogenase, Chain A, domain 2"/>
    <property type="match status" value="1"/>
</dbReference>
<dbReference type="Gene3D" id="3.40.605.10">
    <property type="entry name" value="Aldehyde Dehydrogenase, Chain A, domain 1"/>
    <property type="match status" value="1"/>
</dbReference>
<protein>
    <recommendedName>
        <fullName evidence="2">Aldehyde dehydrogenase domain-containing protein</fullName>
    </recommendedName>
</protein>
<evidence type="ECO:0000313" key="3">
    <source>
        <dbReference type="EMBL" id="SVD33545.1"/>
    </source>
</evidence>
<dbReference type="InterPro" id="IPR050740">
    <property type="entry name" value="Aldehyde_DH_Superfamily"/>
</dbReference>
<proteinExistence type="predicted"/>
<dbReference type="SUPFAM" id="SSF53720">
    <property type="entry name" value="ALDH-like"/>
    <property type="match status" value="1"/>
</dbReference>
<dbReference type="GO" id="GO:0004777">
    <property type="term" value="F:succinate-semialdehyde dehydrogenase (NAD+) activity"/>
    <property type="evidence" value="ECO:0007669"/>
    <property type="project" value="TreeGrafter"/>
</dbReference>
<dbReference type="InterPro" id="IPR015590">
    <property type="entry name" value="Aldehyde_DH_dom"/>
</dbReference>
<accession>A0A382UI82</accession>
<keyword evidence="1" id="KW-0560">Oxidoreductase</keyword>
<dbReference type="EMBL" id="UINC01144190">
    <property type="protein sequence ID" value="SVD33545.1"/>
    <property type="molecule type" value="Genomic_DNA"/>
</dbReference>
<dbReference type="Pfam" id="PF00171">
    <property type="entry name" value="Aldedh"/>
    <property type="match status" value="1"/>
</dbReference>
<dbReference type="FunFam" id="3.40.309.10:FF:000009">
    <property type="entry name" value="Aldehyde dehydrogenase A"/>
    <property type="match status" value="1"/>
</dbReference>
<reference evidence="3" key="1">
    <citation type="submission" date="2018-05" db="EMBL/GenBank/DDBJ databases">
        <authorList>
            <person name="Lanie J.A."/>
            <person name="Ng W.-L."/>
            <person name="Kazmierczak K.M."/>
            <person name="Andrzejewski T.M."/>
            <person name="Davidsen T.M."/>
            <person name="Wayne K.J."/>
            <person name="Tettelin H."/>
            <person name="Glass J.I."/>
            <person name="Rusch D."/>
            <person name="Podicherti R."/>
            <person name="Tsui H.-C.T."/>
            <person name="Winkler M.E."/>
        </authorList>
    </citation>
    <scope>NUCLEOTIDE SEQUENCE</scope>
</reference>
<dbReference type="PANTHER" id="PTHR43353">
    <property type="entry name" value="SUCCINATE-SEMIALDEHYDE DEHYDROGENASE, MITOCHONDRIAL"/>
    <property type="match status" value="1"/>
</dbReference>
<dbReference type="GO" id="GO:0009450">
    <property type="term" value="P:gamma-aminobutyric acid catabolic process"/>
    <property type="evidence" value="ECO:0007669"/>
    <property type="project" value="TreeGrafter"/>
</dbReference>
<name>A0A382UI82_9ZZZZ</name>
<gene>
    <name evidence="3" type="ORF">METZ01_LOCUS386399</name>
</gene>
<evidence type="ECO:0000256" key="1">
    <source>
        <dbReference type="ARBA" id="ARBA00023002"/>
    </source>
</evidence>
<feature type="domain" description="Aldehyde dehydrogenase" evidence="2">
    <location>
        <begin position="2"/>
        <end position="233"/>
    </location>
</feature>
<dbReference type="InterPro" id="IPR016161">
    <property type="entry name" value="Ald_DH/histidinol_DH"/>
</dbReference>
<dbReference type="PANTHER" id="PTHR43353:SF5">
    <property type="entry name" value="SUCCINATE-SEMIALDEHYDE DEHYDROGENASE, MITOCHONDRIAL"/>
    <property type="match status" value="1"/>
</dbReference>
<evidence type="ECO:0000259" key="2">
    <source>
        <dbReference type="Pfam" id="PF00171"/>
    </source>
</evidence>
<sequence length="240" mass="26677">DKVQRVTMEISGHSPFIVFDDADIKKAADMAIAAKFRNNGQVCISPNRFYIQENKKEEFVNLFVEKTKKLKIGNGMDPDTQLGPLTTKKRLNEVEDLVEKTKQEGAKVLLGGKRPSGFNKGYFYEPTIFDDVKDDFTIMKIEPFGPLVPMLSFKTFDEVVERANKHELGLASYICTNSMEKAHRASELMETGTVAVNTPVVAIAEAPFGGIKQAGYGREGGSMAIKDYLNIKYTHLGIKG</sequence>
<dbReference type="AlphaFoldDB" id="A0A382UI82"/>
<organism evidence="3">
    <name type="scientific">marine metagenome</name>
    <dbReference type="NCBI Taxonomy" id="408172"/>
    <lineage>
        <taxon>unclassified sequences</taxon>
        <taxon>metagenomes</taxon>
        <taxon>ecological metagenomes</taxon>
    </lineage>
</organism>
<dbReference type="InterPro" id="IPR016162">
    <property type="entry name" value="Ald_DH_N"/>
</dbReference>
<dbReference type="InterPro" id="IPR016163">
    <property type="entry name" value="Ald_DH_C"/>
</dbReference>
<feature type="non-terminal residue" evidence="3">
    <location>
        <position position="1"/>
    </location>
</feature>